<accession>A0A377VSC8</accession>
<dbReference type="Pfam" id="PF06722">
    <property type="entry name" value="EryCIII-like_C"/>
    <property type="match status" value="1"/>
</dbReference>
<dbReference type="Gene3D" id="3.40.50.2000">
    <property type="entry name" value="Glycogen Phosphorylase B"/>
    <property type="match status" value="1"/>
</dbReference>
<dbReference type="EMBL" id="UGLB01000002">
    <property type="protein sequence ID" value="STT45313.1"/>
    <property type="molecule type" value="Genomic_DNA"/>
</dbReference>
<evidence type="ECO:0000313" key="2">
    <source>
        <dbReference type="EMBL" id="STT45313.1"/>
    </source>
</evidence>
<sequence length="77" mass="8159">MDSASEVDAEIILHLSANARSDLRSLPSNVRLVDWIPMGAFLNGADGFIHHGGAGNTLTALHAGIPQIVFARVLIAR</sequence>
<protein>
    <submittedName>
        <fullName evidence="2">Protein IroB</fullName>
    </submittedName>
</protein>
<dbReference type="SUPFAM" id="SSF53756">
    <property type="entry name" value="UDP-Glycosyltransferase/glycogen phosphorylase"/>
    <property type="match status" value="1"/>
</dbReference>
<dbReference type="AlphaFoldDB" id="A0A377VSC8"/>
<dbReference type="GO" id="GO:0016757">
    <property type="term" value="F:glycosyltransferase activity"/>
    <property type="evidence" value="ECO:0007669"/>
    <property type="project" value="UniProtKB-ARBA"/>
</dbReference>
<evidence type="ECO:0000313" key="3">
    <source>
        <dbReference type="Proteomes" id="UP000255099"/>
    </source>
</evidence>
<organism evidence="2 3">
    <name type="scientific">Klebsiella pneumoniae</name>
    <dbReference type="NCBI Taxonomy" id="573"/>
    <lineage>
        <taxon>Bacteria</taxon>
        <taxon>Pseudomonadati</taxon>
        <taxon>Pseudomonadota</taxon>
        <taxon>Gammaproteobacteria</taxon>
        <taxon>Enterobacterales</taxon>
        <taxon>Enterobacteriaceae</taxon>
        <taxon>Klebsiella/Raoultella group</taxon>
        <taxon>Klebsiella</taxon>
        <taxon>Klebsiella pneumoniae complex</taxon>
    </lineage>
</organism>
<name>A0A377VSC8_KLEPN</name>
<evidence type="ECO:0000259" key="1">
    <source>
        <dbReference type="Pfam" id="PF06722"/>
    </source>
</evidence>
<dbReference type="InterPro" id="IPR010610">
    <property type="entry name" value="EryCIII-like_C"/>
</dbReference>
<proteinExistence type="predicted"/>
<dbReference type="Proteomes" id="UP000255099">
    <property type="component" value="Unassembled WGS sequence"/>
</dbReference>
<gene>
    <name evidence="2" type="ORF">NCTC9637_00153</name>
</gene>
<feature type="domain" description="Erythromycin biosynthesis protein CIII-like C-terminal" evidence="1">
    <location>
        <begin position="1"/>
        <end position="72"/>
    </location>
</feature>
<reference evidence="2 3" key="1">
    <citation type="submission" date="2018-06" db="EMBL/GenBank/DDBJ databases">
        <authorList>
            <consortium name="Pathogen Informatics"/>
            <person name="Doyle S."/>
        </authorList>
    </citation>
    <scope>NUCLEOTIDE SEQUENCE [LARGE SCALE GENOMIC DNA]</scope>
    <source>
        <strain evidence="2 3">NCTC9637</strain>
    </source>
</reference>